<proteinExistence type="inferred from homology"/>
<sequence length="275" mass="30617">EWSSQLLFSDSCIVNALPVASSLPSSSPPRGSLSSTALSGRNQMFPDLRLTEEEQKLLTEEGVSLPRNLPLTKVKPERAEERILKKVRRKIRNKQSAQDSRVRRKEYIDGLESRYSSCGEHVAHYSIRIRVSAVRTCRMRFLRENVKVWFLNHYWFFSLSGPCWLSYSSSALLSSRRPVKEPRPAPAYCLIILPSFSPFSRRLSADDDYRTTGGPAGGAAVVLEPPGSFENPAADDEGPEMGQSENVTAAVAEQTDVMDRRGGLDSGKPAHADEM</sequence>
<keyword evidence="12" id="KW-0804">Transcription</keyword>
<name>A0ABV0Q0J4_9TELE</name>
<evidence type="ECO:0000256" key="13">
    <source>
        <dbReference type="ARBA" id="ARBA00023180"/>
    </source>
</evidence>
<dbReference type="InterPro" id="IPR046347">
    <property type="entry name" value="bZIP_sf"/>
</dbReference>
<keyword evidence="14" id="KW-0539">Nucleus</keyword>
<keyword evidence="10" id="KW-0472">Membrane</keyword>
<accession>A0ABV0Q0J4</accession>
<keyword evidence="9" id="KW-0238">DNA-binding</keyword>
<feature type="compositionally biased region" description="Low complexity" evidence="15">
    <location>
        <begin position="218"/>
        <end position="227"/>
    </location>
</feature>
<dbReference type="SUPFAM" id="SSF57959">
    <property type="entry name" value="Leucine zipper domain"/>
    <property type="match status" value="1"/>
</dbReference>
<keyword evidence="8" id="KW-0805">Transcription regulation</keyword>
<evidence type="ECO:0000256" key="1">
    <source>
        <dbReference type="ARBA" id="ARBA00004648"/>
    </source>
</evidence>
<evidence type="ECO:0000256" key="6">
    <source>
        <dbReference type="ARBA" id="ARBA00022968"/>
    </source>
</evidence>
<evidence type="ECO:0000256" key="5">
    <source>
        <dbReference type="ARBA" id="ARBA00022824"/>
    </source>
</evidence>
<organism evidence="17 18">
    <name type="scientific">Goodea atripinnis</name>
    <dbReference type="NCBI Taxonomy" id="208336"/>
    <lineage>
        <taxon>Eukaryota</taxon>
        <taxon>Metazoa</taxon>
        <taxon>Chordata</taxon>
        <taxon>Craniata</taxon>
        <taxon>Vertebrata</taxon>
        <taxon>Euteleostomi</taxon>
        <taxon>Actinopterygii</taxon>
        <taxon>Neopterygii</taxon>
        <taxon>Teleostei</taxon>
        <taxon>Neoteleostei</taxon>
        <taxon>Acanthomorphata</taxon>
        <taxon>Ovalentaria</taxon>
        <taxon>Atherinomorphae</taxon>
        <taxon>Cyprinodontiformes</taxon>
        <taxon>Goodeidae</taxon>
        <taxon>Goodea</taxon>
    </lineage>
</organism>
<dbReference type="EMBL" id="JAHRIO010092064">
    <property type="protein sequence ID" value="MEQ2189073.1"/>
    <property type="molecule type" value="Genomic_DNA"/>
</dbReference>
<evidence type="ECO:0000256" key="15">
    <source>
        <dbReference type="SAM" id="MobiDB-lite"/>
    </source>
</evidence>
<feature type="domain" description="BZIP" evidence="16">
    <location>
        <begin position="81"/>
        <end position="147"/>
    </location>
</feature>
<evidence type="ECO:0000313" key="17">
    <source>
        <dbReference type="EMBL" id="MEQ2189073.1"/>
    </source>
</evidence>
<gene>
    <name evidence="17" type="ORF">GOODEAATRI_021495</name>
</gene>
<evidence type="ECO:0000256" key="10">
    <source>
        <dbReference type="ARBA" id="ARBA00023136"/>
    </source>
</evidence>
<keyword evidence="5" id="KW-0256">Endoplasmic reticulum</keyword>
<feature type="compositionally biased region" description="Basic and acidic residues" evidence="15">
    <location>
        <begin position="257"/>
        <end position="275"/>
    </location>
</feature>
<evidence type="ECO:0000256" key="2">
    <source>
        <dbReference type="ARBA" id="ARBA00009050"/>
    </source>
</evidence>
<evidence type="ECO:0000256" key="7">
    <source>
        <dbReference type="ARBA" id="ARBA00022989"/>
    </source>
</evidence>
<comment type="caution">
    <text evidence="17">The sequence shown here is derived from an EMBL/GenBank/DDBJ whole genome shotgun (WGS) entry which is preliminary data.</text>
</comment>
<evidence type="ECO:0000256" key="11">
    <source>
        <dbReference type="ARBA" id="ARBA00023159"/>
    </source>
</evidence>
<evidence type="ECO:0000256" key="8">
    <source>
        <dbReference type="ARBA" id="ARBA00023015"/>
    </source>
</evidence>
<comment type="similarity">
    <text evidence="2">Belongs to the bZIP family. ATF subfamily.</text>
</comment>
<evidence type="ECO:0000256" key="9">
    <source>
        <dbReference type="ARBA" id="ARBA00023125"/>
    </source>
</evidence>
<dbReference type="Pfam" id="PF00170">
    <property type="entry name" value="bZIP_1"/>
    <property type="match status" value="1"/>
</dbReference>
<keyword evidence="7" id="KW-1133">Transmembrane helix</keyword>
<dbReference type="Gene3D" id="1.20.5.170">
    <property type="match status" value="1"/>
</dbReference>
<comment type="subcellular location">
    <subcellularLocation>
        <location evidence="1">Endoplasmic reticulum membrane</location>
        <topology evidence="1">Single-pass type II membrane protein</topology>
    </subcellularLocation>
</comment>
<dbReference type="SMART" id="SM00338">
    <property type="entry name" value="BRLZ"/>
    <property type="match status" value="1"/>
</dbReference>
<evidence type="ECO:0000313" key="18">
    <source>
        <dbReference type="Proteomes" id="UP001476798"/>
    </source>
</evidence>
<feature type="compositionally biased region" description="Low complexity" evidence="15">
    <location>
        <begin position="20"/>
        <end position="35"/>
    </location>
</feature>
<dbReference type="PANTHER" id="PTHR45996:SF2">
    <property type="entry name" value="CYCLIC AMP-RESPONSIVE ELEMENT-BINDING PROTEIN 3-LIKE PROTEIN 4"/>
    <property type="match status" value="1"/>
</dbReference>
<evidence type="ECO:0000256" key="4">
    <source>
        <dbReference type="ARBA" id="ARBA00022692"/>
    </source>
</evidence>
<evidence type="ECO:0000256" key="3">
    <source>
        <dbReference type="ARBA" id="ARBA00013878"/>
    </source>
</evidence>
<keyword evidence="11" id="KW-0010">Activator</keyword>
<protein>
    <recommendedName>
        <fullName evidence="3">Cyclic AMP-responsive element-binding protein 3-like protein 4</fullName>
    </recommendedName>
</protein>
<evidence type="ECO:0000259" key="16">
    <source>
        <dbReference type="SMART" id="SM00338"/>
    </source>
</evidence>
<dbReference type="InterPro" id="IPR004827">
    <property type="entry name" value="bZIP"/>
</dbReference>
<dbReference type="Proteomes" id="UP001476798">
    <property type="component" value="Unassembled WGS sequence"/>
</dbReference>
<dbReference type="InterPro" id="IPR051381">
    <property type="entry name" value="CREB_ATF_subfamily"/>
</dbReference>
<feature type="region of interest" description="Disordered" evidence="15">
    <location>
        <begin position="214"/>
        <end position="275"/>
    </location>
</feature>
<keyword evidence="18" id="KW-1185">Reference proteome</keyword>
<dbReference type="PANTHER" id="PTHR45996">
    <property type="entry name" value="AGAP001464-PB"/>
    <property type="match status" value="1"/>
</dbReference>
<keyword evidence="13" id="KW-0325">Glycoprotein</keyword>
<evidence type="ECO:0000256" key="12">
    <source>
        <dbReference type="ARBA" id="ARBA00023163"/>
    </source>
</evidence>
<feature type="non-terminal residue" evidence="17">
    <location>
        <position position="1"/>
    </location>
</feature>
<feature type="region of interest" description="Disordered" evidence="15">
    <location>
        <begin position="20"/>
        <end position="39"/>
    </location>
</feature>
<reference evidence="17 18" key="1">
    <citation type="submission" date="2021-06" db="EMBL/GenBank/DDBJ databases">
        <authorList>
            <person name="Palmer J.M."/>
        </authorList>
    </citation>
    <scope>NUCLEOTIDE SEQUENCE [LARGE SCALE GENOMIC DNA]</scope>
    <source>
        <strain evidence="17 18">GA_2019</strain>
        <tissue evidence="17">Muscle</tissue>
    </source>
</reference>
<keyword evidence="4" id="KW-0812">Transmembrane</keyword>
<dbReference type="CDD" id="cd14689">
    <property type="entry name" value="bZIP_CREB3"/>
    <property type="match status" value="1"/>
</dbReference>
<evidence type="ECO:0000256" key="14">
    <source>
        <dbReference type="ARBA" id="ARBA00023242"/>
    </source>
</evidence>
<keyword evidence="6" id="KW-0735">Signal-anchor</keyword>